<keyword evidence="2" id="KW-1185">Reference proteome</keyword>
<feature type="compositionally biased region" description="Polar residues" evidence="1">
    <location>
        <begin position="35"/>
        <end position="47"/>
    </location>
</feature>
<evidence type="ECO:0000313" key="3">
    <source>
        <dbReference type="WBParaSite" id="MBELARI_LOCUS5620"/>
    </source>
</evidence>
<dbReference type="WBParaSite" id="MBELARI_LOCUS5620">
    <property type="protein sequence ID" value="MBELARI_LOCUS5620"/>
    <property type="gene ID" value="MBELARI_LOCUS5620"/>
</dbReference>
<evidence type="ECO:0000256" key="1">
    <source>
        <dbReference type="SAM" id="MobiDB-lite"/>
    </source>
</evidence>
<dbReference type="Proteomes" id="UP000887575">
    <property type="component" value="Unassembled WGS sequence"/>
</dbReference>
<proteinExistence type="predicted"/>
<name>A0AAF3FFE7_9BILA</name>
<protein>
    <submittedName>
        <fullName evidence="3">Uncharacterized protein</fullName>
    </submittedName>
</protein>
<reference evidence="3" key="1">
    <citation type="submission" date="2024-02" db="UniProtKB">
        <authorList>
            <consortium name="WormBaseParasite"/>
        </authorList>
    </citation>
    <scope>IDENTIFICATION</scope>
</reference>
<evidence type="ECO:0000313" key="2">
    <source>
        <dbReference type="Proteomes" id="UP000887575"/>
    </source>
</evidence>
<organism evidence="2 3">
    <name type="scientific">Mesorhabditis belari</name>
    <dbReference type="NCBI Taxonomy" id="2138241"/>
    <lineage>
        <taxon>Eukaryota</taxon>
        <taxon>Metazoa</taxon>
        <taxon>Ecdysozoa</taxon>
        <taxon>Nematoda</taxon>
        <taxon>Chromadorea</taxon>
        <taxon>Rhabditida</taxon>
        <taxon>Rhabditina</taxon>
        <taxon>Rhabditomorpha</taxon>
        <taxon>Rhabditoidea</taxon>
        <taxon>Rhabditidae</taxon>
        <taxon>Mesorhabditinae</taxon>
        <taxon>Mesorhabditis</taxon>
    </lineage>
</organism>
<dbReference type="AlphaFoldDB" id="A0AAF3FFE7"/>
<sequence length="142" mass="14990">MAKSDGEENAETTQTPPAAPPAPAAPPSTPQQTPVNGGTSRASSEESTGPRPSLTKRLSCIEVSGAPPPLTIKKVTSFAIDHEAAQAQKRPSWWRRMSNVGAVPPPPEIVVSGEAFNMSNGMEKNRNISTASINDREFVAEV</sequence>
<feature type="region of interest" description="Disordered" evidence="1">
    <location>
        <begin position="1"/>
        <end position="58"/>
    </location>
</feature>
<feature type="compositionally biased region" description="Pro residues" evidence="1">
    <location>
        <begin position="17"/>
        <end position="29"/>
    </location>
</feature>
<accession>A0AAF3FFE7</accession>